<reference evidence="3 4" key="1">
    <citation type="submission" date="2018-05" db="EMBL/GenBank/DDBJ databases">
        <title>Evolution of GPA BGCs.</title>
        <authorList>
            <person name="Waglechner N."/>
            <person name="Wright G.D."/>
        </authorList>
    </citation>
    <scope>NUCLEOTIDE SEQUENCE [LARGE SCALE GENOMIC DNA]</scope>
    <source>
        <strain evidence="3 4">DSM 5908</strain>
    </source>
</reference>
<evidence type="ECO:0000256" key="1">
    <source>
        <dbReference type="SAM" id="Phobius"/>
    </source>
</evidence>
<dbReference type="PANTHER" id="PTHR46844">
    <property type="entry name" value="SLR5058 PROTEIN"/>
    <property type="match status" value="1"/>
</dbReference>
<evidence type="ECO:0000313" key="3">
    <source>
        <dbReference type="EMBL" id="RSM50780.1"/>
    </source>
</evidence>
<dbReference type="RefSeq" id="WP_020646347.1">
    <property type="nucleotide sequence ID" value="NZ_QHHU01000001.1"/>
</dbReference>
<name>A0A428X625_AMYBA</name>
<dbReference type="SUPFAM" id="SSF52540">
    <property type="entry name" value="P-loop containing nucleoside triphosphate hydrolases"/>
    <property type="match status" value="1"/>
</dbReference>
<dbReference type="InterPro" id="IPR007111">
    <property type="entry name" value="NACHT_NTPase"/>
</dbReference>
<feature type="transmembrane region" description="Helical" evidence="1">
    <location>
        <begin position="6"/>
        <end position="26"/>
    </location>
</feature>
<dbReference type="Pfam" id="PF05729">
    <property type="entry name" value="NACHT"/>
    <property type="match status" value="1"/>
</dbReference>
<accession>A0A428X625</accession>
<keyword evidence="4" id="KW-1185">Reference proteome</keyword>
<sequence>MGISGWLVTGVLSLGASVLFVPRALWGRWRERLVERLDRGLRRRVSRFGRRYREFVVSGLRFVDLKGLATVGFHTPELDEVFVDVSLGYRAPHQVPDGLLDHLPVDTDGRHSIGDFLDREQPAVLAVIGGPGGGKTTLLRHTARAACRERGNRRRTVPILLYLRDHVEEIVRSPAVDLPTLVRGVLGRYAGDEPPGWFEQRLKSGECVVLLDGLDEVARQEDRRRVADWVERATEQYPANDFVLTSRPQGYRAATVAGASVLQVRSFTDEQVTTFIRGWYRAVAKRTSVPEDAAGDLLRRLDRSPGLSALTVNPLLLTMIANVHHYRGALPGSRADLYGEICQVMLWRRQEAKRLPSELSGDKKELLLRGLAFAMMQRRVRDLARADVLAEFRAVLRRMSTSVDENRFLDEASAYGLVIERESGMYAFAHLTFQESLAAGHIRAKNLVDVLTGAVDDPWWRETTLLYAAQSDADPVVAACLASGTVTALSLATACADLSGDLAPELRARLDDQTGSTADERRAAVAVVGHFGDVIHTADGGRICANPVSSAVYELFRDATGTRPPDGRPAEPVSGVRASDASAFVRWANALPETPGYRLPTEQELADPGVERMLTTVAGVRPWVTRGPAIVLWTPPGSAHPNLIDAETFGGHLDDDLERLTPGLARMLAARLVPAIRDAGKEVNHFALRDVRPVERNERLSAYAALVQELLGADHRAEAPRDEDSAVARDLGLDKILGPEIDDVLPVLSSFATQLSHTARIDRNSTFVNYDPEFWDRGKMREEYAEQESSQSEVMRLIEGLPANLVSGDAPARALSEPLTAAFRSPRPANWHQVFRTEFTRVARVAECGGVVSLDDLADHVRDGGAAVTKATPTPWANAVCRKLADNALPVFERRTRLTPVAATAIRVAALCLAVEADTHCPGPIGDQLRAVATGTTLLERRLSGRAPTTETVVLASMPMTLGP</sequence>
<comment type="caution">
    <text evidence="3">The sequence shown here is derived from an EMBL/GenBank/DDBJ whole genome shotgun (WGS) entry which is preliminary data.</text>
</comment>
<keyword evidence="1" id="KW-1133">Transmembrane helix</keyword>
<dbReference type="InterPro" id="IPR027417">
    <property type="entry name" value="P-loop_NTPase"/>
</dbReference>
<dbReference type="PANTHER" id="PTHR46844:SF1">
    <property type="entry name" value="SLR5058 PROTEIN"/>
    <property type="match status" value="1"/>
</dbReference>
<feature type="domain" description="NACHT" evidence="2">
    <location>
        <begin position="123"/>
        <end position="248"/>
    </location>
</feature>
<proteinExistence type="predicted"/>
<gene>
    <name evidence="3" type="ORF">DMA12_01100</name>
</gene>
<dbReference type="OrthoDB" id="135105at2"/>
<organism evidence="3 4">
    <name type="scientific">Amycolatopsis balhimycina DSM 5908</name>
    <dbReference type="NCBI Taxonomy" id="1081091"/>
    <lineage>
        <taxon>Bacteria</taxon>
        <taxon>Bacillati</taxon>
        <taxon>Actinomycetota</taxon>
        <taxon>Actinomycetes</taxon>
        <taxon>Pseudonocardiales</taxon>
        <taxon>Pseudonocardiaceae</taxon>
        <taxon>Amycolatopsis</taxon>
    </lineage>
</organism>
<dbReference type="EMBL" id="QHHU01000001">
    <property type="protein sequence ID" value="RSM50780.1"/>
    <property type="molecule type" value="Genomic_DNA"/>
</dbReference>
<keyword evidence="1" id="KW-0812">Transmembrane</keyword>
<dbReference type="AlphaFoldDB" id="A0A428X625"/>
<dbReference type="InterPro" id="IPR016187">
    <property type="entry name" value="CTDL_fold"/>
</dbReference>
<dbReference type="PROSITE" id="PS50837">
    <property type="entry name" value="NACHT"/>
    <property type="match status" value="1"/>
</dbReference>
<protein>
    <submittedName>
        <fullName evidence="3">NACHT domain-containing protein</fullName>
    </submittedName>
</protein>
<evidence type="ECO:0000259" key="2">
    <source>
        <dbReference type="PROSITE" id="PS50837"/>
    </source>
</evidence>
<dbReference type="Gene3D" id="3.40.50.300">
    <property type="entry name" value="P-loop containing nucleotide triphosphate hydrolases"/>
    <property type="match status" value="1"/>
</dbReference>
<keyword evidence="1" id="KW-0472">Membrane</keyword>
<dbReference type="SUPFAM" id="SSF56436">
    <property type="entry name" value="C-type lectin-like"/>
    <property type="match status" value="1"/>
</dbReference>
<dbReference type="Proteomes" id="UP000286716">
    <property type="component" value="Unassembled WGS sequence"/>
</dbReference>
<evidence type="ECO:0000313" key="4">
    <source>
        <dbReference type="Proteomes" id="UP000286716"/>
    </source>
</evidence>